<reference evidence="5" key="1">
    <citation type="journal article" date="2014" name="Front. Microbiol.">
        <title>High frequency of phylogenetically diverse reductive dehalogenase-homologous genes in deep subseafloor sedimentary metagenomes.</title>
        <authorList>
            <person name="Kawai M."/>
            <person name="Futagami T."/>
            <person name="Toyoda A."/>
            <person name="Takaki Y."/>
            <person name="Nishi S."/>
            <person name="Hori S."/>
            <person name="Arai W."/>
            <person name="Tsubouchi T."/>
            <person name="Morono Y."/>
            <person name="Uchiyama I."/>
            <person name="Ito T."/>
            <person name="Fujiyama A."/>
            <person name="Inagaki F."/>
            <person name="Takami H."/>
        </authorList>
    </citation>
    <scope>NUCLEOTIDE SEQUENCE</scope>
    <source>
        <strain evidence="5">Expedition CK06-06</strain>
    </source>
</reference>
<dbReference type="Pfam" id="PF02006">
    <property type="entry name" value="PPS_PS"/>
    <property type="match status" value="1"/>
</dbReference>
<dbReference type="AlphaFoldDB" id="X1FLM2"/>
<evidence type="ECO:0000256" key="1">
    <source>
        <dbReference type="ARBA" id="ARBA00022598"/>
    </source>
</evidence>
<name>X1FLM2_9ZZZZ</name>
<keyword evidence="4" id="KW-0173">Coenzyme A biosynthesis</keyword>
<dbReference type="PANTHER" id="PTHR40695">
    <property type="entry name" value="4-PHOSPHOPANTOATE--BETA-ALANINE LIGASE"/>
    <property type="match status" value="1"/>
</dbReference>
<keyword evidence="3" id="KW-0067">ATP-binding</keyword>
<gene>
    <name evidence="5" type="ORF">S03H2_15011</name>
</gene>
<evidence type="ECO:0000256" key="4">
    <source>
        <dbReference type="ARBA" id="ARBA00022993"/>
    </source>
</evidence>
<evidence type="ECO:0000256" key="2">
    <source>
        <dbReference type="ARBA" id="ARBA00022741"/>
    </source>
</evidence>
<comment type="caution">
    <text evidence="5">The sequence shown here is derived from an EMBL/GenBank/DDBJ whole genome shotgun (WGS) entry which is preliminary data.</text>
</comment>
<dbReference type="PANTHER" id="PTHR40695:SF1">
    <property type="entry name" value="4-PHOSPHOPANTOATE--BETA-ALANINE LIGASE"/>
    <property type="match status" value="1"/>
</dbReference>
<accession>X1FLM2</accession>
<dbReference type="GO" id="GO:0005524">
    <property type="term" value="F:ATP binding"/>
    <property type="evidence" value="ECO:0007669"/>
    <property type="project" value="UniProtKB-KW"/>
</dbReference>
<protein>
    <submittedName>
        <fullName evidence="5">Uncharacterized protein</fullName>
    </submittedName>
</protein>
<feature type="non-terminal residue" evidence="5">
    <location>
        <position position="59"/>
    </location>
</feature>
<sequence length="59" mass="6401">MLAKKPVISVNGNTAALVPKELVRLSNAINAPLEINLFYQKKGRIEAIRKVLVDAGAKD</sequence>
<dbReference type="Gene3D" id="3.40.50.12640">
    <property type="entry name" value="Phosphopantoate/pantothenate synthetase"/>
    <property type="match status" value="1"/>
</dbReference>
<keyword evidence="2" id="KW-0547">Nucleotide-binding</keyword>
<dbReference type="InterPro" id="IPR038138">
    <property type="entry name" value="PPS/PS_sf"/>
</dbReference>
<evidence type="ECO:0000313" key="5">
    <source>
        <dbReference type="EMBL" id="GAH46566.1"/>
    </source>
</evidence>
<dbReference type="InterPro" id="IPR002855">
    <property type="entry name" value="PPS/PS"/>
</dbReference>
<dbReference type="GO" id="GO:0015937">
    <property type="term" value="P:coenzyme A biosynthetic process"/>
    <property type="evidence" value="ECO:0007669"/>
    <property type="project" value="UniProtKB-KW"/>
</dbReference>
<dbReference type="EMBL" id="BARU01007618">
    <property type="protein sequence ID" value="GAH46566.1"/>
    <property type="molecule type" value="Genomic_DNA"/>
</dbReference>
<organism evidence="5">
    <name type="scientific">marine sediment metagenome</name>
    <dbReference type="NCBI Taxonomy" id="412755"/>
    <lineage>
        <taxon>unclassified sequences</taxon>
        <taxon>metagenomes</taxon>
        <taxon>ecological metagenomes</taxon>
    </lineage>
</organism>
<proteinExistence type="predicted"/>
<evidence type="ECO:0000256" key="3">
    <source>
        <dbReference type="ARBA" id="ARBA00022840"/>
    </source>
</evidence>
<keyword evidence="1" id="KW-0436">Ligase</keyword>
<dbReference type="GO" id="GO:0016874">
    <property type="term" value="F:ligase activity"/>
    <property type="evidence" value="ECO:0007669"/>
    <property type="project" value="UniProtKB-KW"/>
</dbReference>